<name>A0A918RAT7_9SPHN</name>
<dbReference type="AlphaFoldDB" id="A0A918RAT7"/>
<dbReference type="EMBL" id="BMZD01000002">
    <property type="protein sequence ID" value="GGZ90223.1"/>
    <property type="molecule type" value="Genomic_DNA"/>
</dbReference>
<proteinExistence type="predicted"/>
<dbReference type="RefSeq" id="WP_189538996.1">
    <property type="nucleotide sequence ID" value="NZ_BMZD01000002.1"/>
</dbReference>
<gene>
    <name evidence="1" type="ORF">GCM10011617_06400</name>
</gene>
<dbReference type="Proteomes" id="UP000634139">
    <property type="component" value="Unassembled WGS sequence"/>
</dbReference>
<evidence type="ECO:0000313" key="1">
    <source>
        <dbReference type="EMBL" id="GGZ90223.1"/>
    </source>
</evidence>
<reference evidence="1" key="1">
    <citation type="journal article" date="2014" name="Int. J. Syst. Evol. Microbiol.">
        <title>Complete genome sequence of Corynebacterium casei LMG S-19264T (=DSM 44701T), isolated from a smear-ripened cheese.</title>
        <authorList>
            <consortium name="US DOE Joint Genome Institute (JGI-PGF)"/>
            <person name="Walter F."/>
            <person name="Albersmeier A."/>
            <person name="Kalinowski J."/>
            <person name="Ruckert C."/>
        </authorList>
    </citation>
    <scope>NUCLEOTIDE SEQUENCE</scope>
    <source>
        <strain evidence="1">KCTC 32422</strain>
    </source>
</reference>
<protein>
    <submittedName>
        <fullName evidence="1">Uncharacterized protein</fullName>
    </submittedName>
</protein>
<reference evidence="1" key="2">
    <citation type="submission" date="2020-09" db="EMBL/GenBank/DDBJ databases">
        <authorList>
            <person name="Sun Q."/>
            <person name="Kim S."/>
        </authorList>
    </citation>
    <scope>NUCLEOTIDE SEQUENCE</scope>
    <source>
        <strain evidence="1">KCTC 32422</strain>
    </source>
</reference>
<evidence type="ECO:0000313" key="2">
    <source>
        <dbReference type="Proteomes" id="UP000634139"/>
    </source>
</evidence>
<comment type="caution">
    <text evidence="1">The sequence shown here is derived from an EMBL/GenBank/DDBJ whole genome shotgun (WGS) entry which is preliminary data.</text>
</comment>
<keyword evidence="2" id="KW-1185">Reference proteome</keyword>
<sequence length="195" mass="22960">MTFVLSLSDSELEHKDVHYMNIINCLNRPIITHFTKLENVPLILHDFCITLEGTEIENIVKQTPDDCSPEKLRTMREYWAFMKPLYKKIGRYVWLTEENHAHCSNVSTYGFTFYADEIGAMPWPEMRKRAIAKKGKQARRYIDVLEETAFDAGDNVEKWWVCSEAVKLDNWLHKKDIWTQYINVSELVTRCKHAA</sequence>
<accession>A0A918RAT7</accession>
<organism evidence="1 2">
    <name type="scientific">Novosphingobium arvoryzae</name>
    <dbReference type="NCBI Taxonomy" id="1256514"/>
    <lineage>
        <taxon>Bacteria</taxon>
        <taxon>Pseudomonadati</taxon>
        <taxon>Pseudomonadota</taxon>
        <taxon>Alphaproteobacteria</taxon>
        <taxon>Sphingomonadales</taxon>
        <taxon>Sphingomonadaceae</taxon>
        <taxon>Novosphingobium</taxon>
    </lineage>
</organism>